<organism evidence="1 2">
    <name type="scientific">Cryphonectria parasitica (strain ATCC 38755 / EP155)</name>
    <dbReference type="NCBI Taxonomy" id="660469"/>
    <lineage>
        <taxon>Eukaryota</taxon>
        <taxon>Fungi</taxon>
        <taxon>Dikarya</taxon>
        <taxon>Ascomycota</taxon>
        <taxon>Pezizomycotina</taxon>
        <taxon>Sordariomycetes</taxon>
        <taxon>Sordariomycetidae</taxon>
        <taxon>Diaporthales</taxon>
        <taxon>Cryphonectriaceae</taxon>
        <taxon>Cryphonectria-Endothia species complex</taxon>
        <taxon>Cryphonectria</taxon>
    </lineage>
</organism>
<accession>A0A9P4Y2P5</accession>
<dbReference type="PANTHER" id="PTHR42034">
    <property type="entry name" value="CHROMOSOME 7, WHOLE GENOME SHOTGUN SEQUENCE-RELATED"/>
    <property type="match status" value="1"/>
</dbReference>
<proteinExistence type="predicted"/>
<sequence length="538" mass="59323">MASSTTTTGSTLPDSFFHWQETRPGVWERHLDECEKFYVLTARAGSGTSSSPSSTCFPITGCAVFTTTTDAQDQDRVLTALRKAWTSLRMQHPTLGSRIVHDDHSNEWKRVYHSAWHEGSDLEKWLHSTFKVIDTVIDPLGWLNNETPPFEVPTIFVVRSVQQQSVVFLCCPHDLTDGVGILQLINQLFQYAGVIYGQQGGVHGLPDYVSGASEPWRLSPCLRIAAAIPDSLPETMLKRFDEIQRDNRKIYSHPGILGLPGCSAAGDAIQERNVQRVSAPLSKAVTEQLLRNCKKVAPGLSVTHVVMAAVAKALADLQPYREEPYTVRFVNQSMINLRPYCSRPYNSPDHSAAAYHTVSAQALYIDLVVPSKSAEVSSMENKRDDELHRIAIQVRDFYTAVRPRPDASKNTDVHEQVAMAPMVFKTFTPKEEASSSSSSSSSQPSGARVRPAFCPVTLSSIGNVDSMVSGTHGPFELTNVWAASIPPPAGLAIFLSTWSGKAELAGVFDTQFHEPAYIENFLGRVWSCALTGLEVWQQ</sequence>
<comment type="caution">
    <text evidence="1">The sequence shown here is derived from an EMBL/GenBank/DDBJ whole genome shotgun (WGS) entry which is preliminary data.</text>
</comment>
<dbReference type="Proteomes" id="UP000803844">
    <property type="component" value="Unassembled WGS sequence"/>
</dbReference>
<dbReference type="RefSeq" id="XP_040776838.1">
    <property type="nucleotide sequence ID" value="XM_040917031.1"/>
</dbReference>
<reference evidence="1" key="1">
    <citation type="journal article" date="2020" name="Phytopathology">
        <title>Genome sequence of the chestnut blight fungus Cryphonectria parasitica EP155: A fundamental resource for an archetypical invasive plant pathogen.</title>
        <authorList>
            <person name="Crouch J.A."/>
            <person name="Dawe A."/>
            <person name="Aerts A."/>
            <person name="Barry K."/>
            <person name="Churchill A.C.L."/>
            <person name="Grimwood J."/>
            <person name="Hillman B."/>
            <person name="Milgroom M.G."/>
            <person name="Pangilinan J."/>
            <person name="Smith M."/>
            <person name="Salamov A."/>
            <person name="Schmutz J."/>
            <person name="Yadav J."/>
            <person name="Grigoriev I.V."/>
            <person name="Nuss D."/>
        </authorList>
    </citation>
    <scope>NUCLEOTIDE SEQUENCE</scope>
    <source>
        <strain evidence="1">EP155</strain>
    </source>
</reference>
<dbReference type="Gene3D" id="3.30.559.10">
    <property type="entry name" value="Chloramphenicol acetyltransferase-like domain"/>
    <property type="match status" value="1"/>
</dbReference>
<evidence type="ECO:0000313" key="1">
    <source>
        <dbReference type="EMBL" id="KAF3765877.1"/>
    </source>
</evidence>
<protein>
    <submittedName>
        <fullName evidence="1">Uncharacterized protein</fullName>
    </submittedName>
</protein>
<keyword evidence="2" id="KW-1185">Reference proteome</keyword>
<dbReference type="AlphaFoldDB" id="A0A9P4Y2P5"/>
<dbReference type="OrthoDB" id="2548233at2759"/>
<dbReference type="PANTHER" id="PTHR42034:SF1">
    <property type="entry name" value="CONDENSATION DOMAIN-CONTAINING PROTEIN"/>
    <property type="match status" value="1"/>
</dbReference>
<dbReference type="SUPFAM" id="SSF52777">
    <property type="entry name" value="CoA-dependent acyltransferases"/>
    <property type="match status" value="1"/>
</dbReference>
<gene>
    <name evidence="1" type="ORF">M406DRAFT_255442</name>
</gene>
<dbReference type="InterPro" id="IPR023213">
    <property type="entry name" value="CAT-like_dom_sf"/>
</dbReference>
<evidence type="ECO:0000313" key="2">
    <source>
        <dbReference type="Proteomes" id="UP000803844"/>
    </source>
</evidence>
<dbReference type="GeneID" id="63834160"/>
<name>A0A9P4Y2P5_CRYP1</name>
<dbReference type="Gene3D" id="3.30.559.30">
    <property type="entry name" value="Nonribosomal peptide synthetase, condensation domain"/>
    <property type="match status" value="1"/>
</dbReference>
<dbReference type="EMBL" id="MU032347">
    <property type="protein sequence ID" value="KAF3765877.1"/>
    <property type="molecule type" value="Genomic_DNA"/>
</dbReference>